<evidence type="ECO:0000313" key="7">
    <source>
        <dbReference type="EMBL" id="WWA31572.1"/>
    </source>
</evidence>
<feature type="domain" description="O-antigen ligase-related" evidence="6">
    <location>
        <begin position="191"/>
        <end position="331"/>
    </location>
</feature>
<keyword evidence="2 5" id="KW-0812">Transmembrane</keyword>
<dbReference type="PANTHER" id="PTHR37422">
    <property type="entry name" value="TEICHURONIC ACID BIOSYNTHESIS PROTEIN TUAE"/>
    <property type="match status" value="1"/>
</dbReference>
<dbReference type="PANTHER" id="PTHR37422:SF13">
    <property type="entry name" value="LIPOPOLYSACCHARIDE BIOSYNTHESIS PROTEIN PA4999-RELATED"/>
    <property type="match status" value="1"/>
</dbReference>
<name>A0ABZ2CXL3_9BACI</name>
<dbReference type="EMBL" id="CP144921">
    <property type="protein sequence ID" value="WWA31572.1"/>
    <property type="molecule type" value="Genomic_DNA"/>
</dbReference>
<evidence type="ECO:0000256" key="4">
    <source>
        <dbReference type="ARBA" id="ARBA00023136"/>
    </source>
</evidence>
<sequence length="405" mass="46035">MALYYLLVILVSAFSWRPLFPEVGGEFLTVLRALLLVVTLFIIFRRGIRLNGFSYLCFVSILLLTIFMFLQLINLSNVTYSNVNDVILAYSSYLLIFLTLLIKISKKEVNTLLKILIYLPLISVFGGIVFSFVTEWSFIKNEYTGVFRLQGSNPPAHLAELSFVAVITSVLLIIFKERAQDLFFTKKNTILLLINLLIVVGTFTRITILGVSFIIAFLLLLKIIEAFRKNKFNLLYLSISAFLIIPIIGVSVVSFLMLVQRSSIDGDGINTSGRYWAWRYFLENALEHPLVGRGMGASNSLYEVNPHKEFVAPHNEYLRMFLEVGTIGVAVSIIMLLLFVYIFYINAKRVKVLDFKWVLVICLSIGIVAYYDNLFVTVHFSMPFTLLLMCLINIIETIKKGGVSE</sequence>
<keyword evidence="8" id="KW-1185">Reference proteome</keyword>
<feature type="transmembrane region" description="Helical" evidence="5">
    <location>
        <begin position="158"/>
        <end position="175"/>
    </location>
</feature>
<feature type="transmembrane region" description="Helical" evidence="5">
    <location>
        <begin position="206"/>
        <end position="224"/>
    </location>
</feature>
<dbReference type="Pfam" id="PF04932">
    <property type="entry name" value="Wzy_C"/>
    <property type="match status" value="1"/>
</dbReference>
<gene>
    <name evidence="7" type="ORF">V5G21_07125</name>
</gene>
<reference evidence="7 8" key="1">
    <citation type="submission" date="2024-01" db="EMBL/GenBank/DDBJ databases">
        <title>Culturomics analysis of mouse respiratory tract.</title>
        <authorList>
            <person name="Phillips A.M."/>
            <person name="Collette N.M."/>
            <person name="Mageeney C.M."/>
            <person name="Sinha A."/>
            <person name="Hern K.E."/>
            <person name="Arkin A.P."/>
            <person name="Williams K.P."/>
            <person name="Branda S."/>
        </authorList>
    </citation>
    <scope>NUCLEOTIDE SEQUENCE [LARGE SCALE GENOMIC DNA]</scope>
    <source>
        <strain evidence="7 8">CP20</strain>
    </source>
</reference>
<evidence type="ECO:0000256" key="5">
    <source>
        <dbReference type="SAM" id="Phobius"/>
    </source>
</evidence>
<comment type="subcellular location">
    <subcellularLocation>
        <location evidence="1">Membrane</location>
        <topology evidence="1">Multi-pass membrane protein</topology>
    </subcellularLocation>
</comment>
<evidence type="ECO:0000313" key="8">
    <source>
        <dbReference type="Proteomes" id="UP001341136"/>
    </source>
</evidence>
<keyword evidence="7" id="KW-0436">Ligase</keyword>
<feature type="transmembrane region" description="Helical" evidence="5">
    <location>
        <begin position="320"/>
        <end position="343"/>
    </location>
</feature>
<feature type="transmembrane region" description="Helical" evidence="5">
    <location>
        <begin position="87"/>
        <end position="104"/>
    </location>
</feature>
<feature type="transmembrane region" description="Helical" evidence="5">
    <location>
        <begin position="182"/>
        <end position="200"/>
    </location>
</feature>
<keyword evidence="4 5" id="KW-0472">Membrane</keyword>
<dbReference type="Proteomes" id="UP001341136">
    <property type="component" value="Chromosome"/>
</dbReference>
<keyword evidence="3 5" id="KW-1133">Transmembrane helix</keyword>
<dbReference type="InterPro" id="IPR051533">
    <property type="entry name" value="WaaL-like"/>
</dbReference>
<accession>A0ABZ2CXL3</accession>
<evidence type="ECO:0000259" key="6">
    <source>
        <dbReference type="Pfam" id="PF04932"/>
    </source>
</evidence>
<evidence type="ECO:0000256" key="1">
    <source>
        <dbReference type="ARBA" id="ARBA00004141"/>
    </source>
</evidence>
<feature type="transmembrane region" description="Helical" evidence="5">
    <location>
        <begin position="355"/>
        <end position="371"/>
    </location>
</feature>
<evidence type="ECO:0000256" key="3">
    <source>
        <dbReference type="ARBA" id="ARBA00022989"/>
    </source>
</evidence>
<feature type="transmembrane region" description="Helical" evidence="5">
    <location>
        <begin position="23"/>
        <end position="43"/>
    </location>
</feature>
<dbReference type="GO" id="GO:0016874">
    <property type="term" value="F:ligase activity"/>
    <property type="evidence" value="ECO:0007669"/>
    <property type="project" value="UniProtKB-KW"/>
</dbReference>
<dbReference type="RefSeq" id="WP_338465431.1">
    <property type="nucleotide sequence ID" value="NZ_CP144921.1"/>
</dbReference>
<proteinExistence type="predicted"/>
<feature type="transmembrane region" description="Helical" evidence="5">
    <location>
        <begin position="55"/>
        <end position="75"/>
    </location>
</feature>
<evidence type="ECO:0000256" key="2">
    <source>
        <dbReference type="ARBA" id="ARBA00022692"/>
    </source>
</evidence>
<feature type="transmembrane region" description="Helical" evidence="5">
    <location>
        <begin position="116"/>
        <end position="138"/>
    </location>
</feature>
<feature type="transmembrane region" description="Helical" evidence="5">
    <location>
        <begin position="236"/>
        <end position="259"/>
    </location>
</feature>
<organism evidence="7 8">
    <name type="scientific">Shouchella rhizosphaerae</name>
    <dbReference type="NCBI Taxonomy" id="866786"/>
    <lineage>
        <taxon>Bacteria</taxon>
        <taxon>Bacillati</taxon>
        <taxon>Bacillota</taxon>
        <taxon>Bacilli</taxon>
        <taxon>Bacillales</taxon>
        <taxon>Bacillaceae</taxon>
        <taxon>Shouchella</taxon>
    </lineage>
</organism>
<dbReference type="InterPro" id="IPR007016">
    <property type="entry name" value="O-antigen_ligase-rel_domated"/>
</dbReference>
<protein>
    <submittedName>
        <fullName evidence="7">O-antigen ligase family protein</fullName>
    </submittedName>
</protein>